<dbReference type="EMBL" id="CP093428">
    <property type="protein sequence ID" value="WGK93559.1"/>
    <property type="molecule type" value="Genomic_DNA"/>
</dbReference>
<keyword evidence="2" id="KW-1185">Reference proteome</keyword>
<protein>
    <recommendedName>
        <fullName evidence="3">YnbE-like lipoprotein</fullName>
    </recommendedName>
</protein>
<gene>
    <name evidence="1" type="ORF">MOQ58_03575</name>
</gene>
<reference evidence="1 2" key="1">
    <citation type="submission" date="2022-03" db="EMBL/GenBank/DDBJ databases">
        <title>Plant growth promoting endophytes with ACC deaminase activity.</title>
        <authorList>
            <person name="Charles T."/>
            <person name="Van Dyk A."/>
            <person name="Cheng J."/>
            <person name="Heil J."/>
        </authorList>
    </citation>
    <scope>NUCLEOTIDE SEQUENCE [LARGE SCALE GENOMIC DNA]</scope>
    <source>
        <strain evidence="1 2">8R6</strain>
    </source>
</reference>
<dbReference type="RefSeq" id="WP_223450889.1">
    <property type="nucleotide sequence ID" value="NZ_CP093428.1"/>
</dbReference>
<organism evidence="1 2">
    <name type="scientific">Pseudomonas migulae</name>
    <dbReference type="NCBI Taxonomy" id="78543"/>
    <lineage>
        <taxon>Bacteria</taxon>
        <taxon>Pseudomonadati</taxon>
        <taxon>Pseudomonadota</taxon>
        <taxon>Gammaproteobacteria</taxon>
        <taxon>Pseudomonadales</taxon>
        <taxon>Pseudomonadaceae</taxon>
        <taxon>Pseudomonas</taxon>
    </lineage>
</organism>
<accession>A0ABY8N2F0</accession>
<evidence type="ECO:0000313" key="1">
    <source>
        <dbReference type="EMBL" id="WGK93559.1"/>
    </source>
</evidence>
<evidence type="ECO:0000313" key="2">
    <source>
        <dbReference type="Proteomes" id="UP001243713"/>
    </source>
</evidence>
<name>A0ABY8N2F0_9PSED</name>
<proteinExistence type="predicted"/>
<dbReference type="Proteomes" id="UP001243713">
    <property type="component" value="Chromosome"/>
</dbReference>
<sequence length="67" mass="7192">MKIIQCSLILGAVFVLNGCVVQSTYSKTIAVTKDADGRVIQTVESETVVQPASGYPLRLEKIKGVQP</sequence>
<evidence type="ECO:0008006" key="3">
    <source>
        <dbReference type="Google" id="ProtNLM"/>
    </source>
</evidence>